<dbReference type="Gene3D" id="3.20.20.70">
    <property type="entry name" value="Aldolase class I"/>
    <property type="match status" value="1"/>
</dbReference>
<dbReference type="PANTHER" id="PTHR30246:SF1">
    <property type="entry name" value="2-DEHYDRO-3-DEOXY-6-PHOSPHOGALACTONATE ALDOLASE-RELATED"/>
    <property type="match status" value="1"/>
</dbReference>
<dbReference type="Pfam" id="PF01081">
    <property type="entry name" value="Aldolase"/>
    <property type="match status" value="1"/>
</dbReference>
<organism evidence="6 7">
    <name type="scientific">Irregularibacter muris</name>
    <dbReference type="NCBI Taxonomy" id="1796619"/>
    <lineage>
        <taxon>Bacteria</taxon>
        <taxon>Bacillati</taxon>
        <taxon>Bacillota</taxon>
        <taxon>Clostridia</taxon>
        <taxon>Eubacteriales</taxon>
        <taxon>Eubacteriaceae</taxon>
        <taxon>Irregularibacter</taxon>
    </lineage>
</organism>
<comment type="pathway">
    <text evidence="1">Carbohydrate acid metabolism.</text>
</comment>
<dbReference type="PANTHER" id="PTHR30246">
    <property type="entry name" value="2-KETO-3-DEOXY-6-PHOSPHOGLUCONATE ALDOLASE"/>
    <property type="match status" value="1"/>
</dbReference>
<sequence length="204" mass="22503">MIGKVTVILRGYNYKQVKTVAQTLINSSIRNIEITMNTENSLEIIREINKEFGEELFIGAGTVISYKDLVDSIQAGAKFVLSPISFNKEMIDYCKQQKVISIPAAFTPTEIYNQIELGADIIKVFPANELSHNYARKVCEPLGSLPLMAVGGVNASNVKEILSSGYEYVGTAGGIFKKEDIKSKNIDGLKKSLKLFEAQIISED</sequence>
<evidence type="ECO:0000313" key="6">
    <source>
        <dbReference type="EMBL" id="MCR1899091.1"/>
    </source>
</evidence>
<keyword evidence="7" id="KW-1185">Reference proteome</keyword>
<proteinExistence type="inferred from homology"/>
<comment type="caution">
    <text evidence="6">The sequence shown here is derived from an EMBL/GenBank/DDBJ whole genome shotgun (WGS) entry which is preliminary data.</text>
</comment>
<evidence type="ECO:0000256" key="4">
    <source>
        <dbReference type="ARBA" id="ARBA00023239"/>
    </source>
</evidence>
<name>A0AAE3HEI5_9FIRM</name>
<dbReference type="EMBL" id="JANKAS010000007">
    <property type="protein sequence ID" value="MCR1899091.1"/>
    <property type="molecule type" value="Genomic_DNA"/>
</dbReference>
<dbReference type="Proteomes" id="UP001205748">
    <property type="component" value="Unassembled WGS sequence"/>
</dbReference>
<accession>A0AAE3HEI5</accession>
<evidence type="ECO:0000256" key="2">
    <source>
        <dbReference type="ARBA" id="ARBA00006906"/>
    </source>
</evidence>
<gene>
    <name evidence="6" type="ORF">NSA47_08860</name>
</gene>
<evidence type="ECO:0000256" key="3">
    <source>
        <dbReference type="ARBA" id="ARBA00011233"/>
    </source>
</evidence>
<keyword evidence="4" id="KW-0456">Lyase</keyword>
<evidence type="ECO:0000256" key="5">
    <source>
        <dbReference type="ARBA" id="ARBA00023277"/>
    </source>
</evidence>
<protein>
    <submittedName>
        <fullName evidence="6">Bifunctional 4-hydroxy-2-oxoglutarate aldolase/2-dehydro-3-deoxy-phosphogluconate aldolase</fullName>
    </submittedName>
</protein>
<comment type="similarity">
    <text evidence="2">Belongs to the KHG/KDPG aldolase family.</text>
</comment>
<evidence type="ECO:0000313" key="7">
    <source>
        <dbReference type="Proteomes" id="UP001205748"/>
    </source>
</evidence>
<dbReference type="GO" id="GO:0016829">
    <property type="term" value="F:lyase activity"/>
    <property type="evidence" value="ECO:0007669"/>
    <property type="project" value="UniProtKB-KW"/>
</dbReference>
<dbReference type="RefSeq" id="WP_257531080.1">
    <property type="nucleotide sequence ID" value="NZ_JANKAS010000007.1"/>
</dbReference>
<comment type="subunit">
    <text evidence="3">Homotrimer.</text>
</comment>
<keyword evidence="5" id="KW-0119">Carbohydrate metabolism</keyword>
<dbReference type="InterPro" id="IPR013785">
    <property type="entry name" value="Aldolase_TIM"/>
</dbReference>
<dbReference type="InterPro" id="IPR000887">
    <property type="entry name" value="Aldlse_KDPG_KHG"/>
</dbReference>
<reference evidence="6" key="1">
    <citation type="submission" date="2022-07" db="EMBL/GenBank/DDBJ databases">
        <title>Enhanced cultured diversity of the mouse gut microbiota enables custom-made synthetic communities.</title>
        <authorList>
            <person name="Afrizal A."/>
        </authorList>
    </citation>
    <scope>NUCLEOTIDE SEQUENCE</scope>
    <source>
        <strain evidence="6">DSM 28593</strain>
    </source>
</reference>
<dbReference type="SUPFAM" id="SSF51569">
    <property type="entry name" value="Aldolase"/>
    <property type="match status" value="1"/>
</dbReference>
<dbReference type="CDD" id="cd00452">
    <property type="entry name" value="KDPG_aldolase"/>
    <property type="match status" value="1"/>
</dbReference>
<dbReference type="AlphaFoldDB" id="A0AAE3HEI5"/>
<evidence type="ECO:0000256" key="1">
    <source>
        <dbReference type="ARBA" id="ARBA00004761"/>
    </source>
</evidence>